<dbReference type="CDD" id="cd00448">
    <property type="entry name" value="YjgF_YER057c_UK114_family"/>
    <property type="match status" value="1"/>
</dbReference>
<dbReference type="SUPFAM" id="SSF55298">
    <property type="entry name" value="YjgF-like"/>
    <property type="match status" value="1"/>
</dbReference>
<evidence type="ECO:0000313" key="2">
    <source>
        <dbReference type="Proteomes" id="UP000316852"/>
    </source>
</evidence>
<evidence type="ECO:0000313" key="1">
    <source>
        <dbReference type="EMBL" id="TMQ58882.1"/>
    </source>
</evidence>
<dbReference type="AlphaFoldDB" id="A0A538T5G7"/>
<dbReference type="PANTHER" id="PTHR43857:SF1">
    <property type="entry name" value="YJGH FAMILY PROTEIN"/>
    <property type="match status" value="1"/>
</dbReference>
<dbReference type="InterPro" id="IPR006175">
    <property type="entry name" value="YjgF/YER057c/UK114"/>
</dbReference>
<gene>
    <name evidence="1" type="ORF">E6K76_06580</name>
</gene>
<sequence length="136" mass="14159">MKFEVINPEALGAPKGWNNGLLAPRDGRLLFIAGQAGWEEGSAGAPPGFADQFGRALDKVLTIVRAAGGEAGDLARVTIYVTDLAAYRASTKALGEGWRARMGKHYPAVALVEVGGLVDRGALVEIEATAVIAGTR</sequence>
<dbReference type="PANTHER" id="PTHR43857">
    <property type="entry name" value="BLR7761 PROTEIN"/>
    <property type="match status" value="1"/>
</dbReference>
<reference evidence="1 2" key="1">
    <citation type="journal article" date="2019" name="Nat. Microbiol.">
        <title>Mediterranean grassland soil C-N compound turnover is dependent on rainfall and depth, and is mediated by genomically divergent microorganisms.</title>
        <authorList>
            <person name="Diamond S."/>
            <person name="Andeer P.F."/>
            <person name="Li Z."/>
            <person name="Crits-Christoph A."/>
            <person name="Burstein D."/>
            <person name="Anantharaman K."/>
            <person name="Lane K.R."/>
            <person name="Thomas B.C."/>
            <person name="Pan C."/>
            <person name="Northen T.R."/>
            <person name="Banfield J.F."/>
        </authorList>
    </citation>
    <scope>NUCLEOTIDE SEQUENCE [LARGE SCALE GENOMIC DNA]</scope>
    <source>
        <strain evidence="1">WS_6</strain>
    </source>
</reference>
<dbReference type="InterPro" id="IPR035959">
    <property type="entry name" value="RutC-like_sf"/>
</dbReference>
<comment type="caution">
    <text evidence="1">The sequence shown here is derived from an EMBL/GenBank/DDBJ whole genome shotgun (WGS) entry which is preliminary data.</text>
</comment>
<proteinExistence type="predicted"/>
<dbReference type="EMBL" id="VBOW01000028">
    <property type="protein sequence ID" value="TMQ58882.1"/>
    <property type="molecule type" value="Genomic_DNA"/>
</dbReference>
<dbReference type="Gene3D" id="3.30.1330.40">
    <property type="entry name" value="RutC-like"/>
    <property type="match status" value="1"/>
</dbReference>
<name>A0A538T5G7_UNCEI</name>
<accession>A0A538T5G7</accession>
<protein>
    <submittedName>
        <fullName evidence="1">RidA family protein</fullName>
    </submittedName>
</protein>
<dbReference type="Proteomes" id="UP000316852">
    <property type="component" value="Unassembled WGS sequence"/>
</dbReference>
<dbReference type="Pfam" id="PF01042">
    <property type="entry name" value="Ribonuc_L-PSP"/>
    <property type="match status" value="1"/>
</dbReference>
<organism evidence="1 2">
    <name type="scientific">Eiseniibacteriota bacterium</name>
    <dbReference type="NCBI Taxonomy" id="2212470"/>
    <lineage>
        <taxon>Bacteria</taxon>
        <taxon>Candidatus Eiseniibacteriota</taxon>
    </lineage>
</organism>